<feature type="chain" id="PRO_5046487619" evidence="1">
    <location>
        <begin position="34"/>
        <end position="105"/>
    </location>
</feature>
<evidence type="ECO:0000313" key="2">
    <source>
        <dbReference type="EMBL" id="WFU66113.1"/>
    </source>
</evidence>
<accession>A0ABY8JLZ6</accession>
<feature type="signal peptide" evidence="1">
    <location>
        <begin position="1"/>
        <end position="33"/>
    </location>
</feature>
<dbReference type="Proteomes" id="UP001221546">
    <property type="component" value="Chromosome"/>
</dbReference>
<dbReference type="RefSeq" id="WP_082654070.1">
    <property type="nucleotide sequence ID" value="NZ_CP121646.1"/>
</dbReference>
<gene>
    <name evidence="2" type="ORF">QA636_11570</name>
</gene>
<organism evidence="2 3">
    <name type="scientific">Bradyrhizobium brasilense</name>
    <dbReference type="NCBI Taxonomy" id="1419277"/>
    <lineage>
        <taxon>Bacteria</taxon>
        <taxon>Pseudomonadati</taxon>
        <taxon>Pseudomonadota</taxon>
        <taxon>Alphaproteobacteria</taxon>
        <taxon>Hyphomicrobiales</taxon>
        <taxon>Nitrobacteraceae</taxon>
        <taxon>Bradyrhizobium</taxon>
    </lineage>
</organism>
<evidence type="ECO:0000256" key="1">
    <source>
        <dbReference type="SAM" id="SignalP"/>
    </source>
</evidence>
<sequence length="105" mass="10898">MTAAALGATTIPAATLAVAIALGAMFAPFAARAGEYCSLDGDFTKDCGFSSMEQCQATRSGIGGECFLNPSNKDISIATINRSTYAYVPGPIHHGHTGRTVNRNK</sequence>
<evidence type="ECO:0000313" key="3">
    <source>
        <dbReference type="Proteomes" id="UP001221546"/>
    </source>
</evidence>
<dbReference type="InterPro" id="IPR021937">
    <property type="entry name" value="DUF3551"/>
</dbReference>
<protein>
    <submittedName>
        <fullName evidence="2">DUF3551 domain-containing protein</fullName>
    </submittedName>
</protein>
<keyword evidence="3" id="KW-1185">Reference proteome</keyword>
<dbReference type="EMBL" id="CP121646">
    <property type="protein sequence ID" value="WFU66113.1"/>
    <property type="molecule type" value="Genomic_DNA"/>
</dbReference>
<reference evidence="2 3" key="1">
    <citation type="submission" date="2023-04" db="EMBL/GenBank/DDBJ databases">
        <title>Australian commercial rhizobial inoculants.</title>
        <authorList>
            <person name="Kohlmeier M.G."/>
            <person name="O'Hara G.W."/>
            <person name="Colombi E."/>
            <person name="Ramsay J.P."/>
            <person name="Terpolilli J."/>
        </authorList>
    </citation>
    <scope>NUCLEOTIDE SEQUENCE [LARGE SCALE GENOMIC DNA]</scope>
    <source>
        <strain evidence="2 3">CB627</strain>
    </source>
</reference>
<proteinExistence type="predicted"/>
<dbReference type="Pfam" id="PF12071">
    <property type="entry name" value="DUF3551"/>
    <property type="match status" value="1"/>
</dbReference>
<name>A0ABY8JLZ6_9BRAD</name>
<keyword evidence="1" id="KW-0732">Signal</keyword>